<reference evidence="1 2" key="1">
    <citation type="journal article" date="2024" name="J Genomics">
        <title>Draft genome sequencing and assembly of Favolaschia claudopus CIRM-BRFM 2984 isolated from oak limbs.</title>
        <authorList>
            <person name="Navarro D."/>
            <person name="Drula E."/>
            <person name="Chaduli D."/>
            <person name="Cazenave R."/>
            <person name="Ahrendt S."/>
            <person name="Wang J."/>
            <person name="Lipzen A."/>
            <person name="Daum C."/>
            <person name="Barry K."/>
            <person name="Grigoriev I.V."/>
            <person name="Favel A."/>
            <person name="Rosso M.N."/>
            <person name="Martin F."/>
        </authorList>
    </citation>
    <scope>NUCLEOTIDE SEQUENCE [LARGE SCALE GENOMIC DNA]</scope>
    <source>
        <strain evidence="1 2">CIRM-BRFM 2984</strain>
    </source>
</reference>
<gene>
    <name evidence="1" type="ORF">R3P38DRAFT_114441</name>
</gene>
<protein>
    <submittedName>
        <fullName evidence="1">Uncharacterized protein</fullName>
    </submittedName>
</protein>
<organism evidence="1 2">
    <name type="scientific">Favolaschia claudopus</name>
    <dbReference type="NCBI Taxonomy" id="2862362"/>
    <lineage>
        <taxon>Eukaryota</taxon>
        <taxon>Fungi</taxon>
        <taxon>Dikarya</taxon>
        <taxon>Basidiomycota</taxon>
        <taxon>Agaricomycotina</taxon>
        <taxon>Agaricomycetes</taxon>
        <taxon>Agaricomycetidae</taxon>
        <taxon>Agaricales</taxon>
        <taxon>Marasmiineae</taxon>
        <taxon>Mycenaceae</taxon>
        <taxon>Favolaschia</taxon>
    </lineage>
</organism>
<name>A0AAV9ZW40_9AGAR</name>
<dbReference type="EMBL" id="JAWWNJ010000104">
    <property type="protein sequence ID" value="KAK6993048.1"/>
    <property type="molecule type" value="Genomic_DNA"/>
</dbReference>
<accession>A0AAV9ZW40</accession>
<proteinExistence type="predicted"/>
<evidence type="ECO:0000313" key="2">
    <source>
        <dbReference type="Proteomes" id="UP001362999"/>
    </source>
</evidence>
<dbReference type="AlphaFoldDB" id="A0AAV9ZW40"/>
<keyword evidence="2" id="KW-1185">Reference proteome</keyword>
<dbReference type="Proteomes" id="UP001362999">
    <property type="component" value="Unassembled WGS sequence"/>
</dbReference>
<evidence type="ECO:0000313" key="1">
    <source>
        <dbReference type="EMBL" id="KAK6993048.1"/>
    </source>
</evidence>
<comment type="caution">
    <text evidence="1">The sequence shown here is derived from an EMBL/GenBank/DDBJ whole genome shotgun (WGS) entry which is preliminary data.</text>
</comment>
<sequence length="283" mass="32119">MALSRERGGARRCCVRARAVCSIDAINKHLRLERGSPRRRCLHQRPLTFAHQVAALRRALLCIRSCRFRFGGKLIEDVKMSVIKRTCGWCPGRRWRSGRGGGSTGTVRGRRFRKKMKLRVRDGSKRVSRSLGFSGATKGEQMPTWEDVHTRKPEKYLCVEEPPLSFSHSSPAIYSDSLSPFSSYSSNPTQASACRAVHRWDRWRRGCGEDQPKTAWSERLTEMRSYSHTPLTLPERVPRLRFGQPAVHRPRLERPFPLALPLSSQASLAFPIASDVLIARGGR</sequence>